<dbReference type="Pfam" id="PF00383">
    <property type="entry name" value="dCMP_cyt_deam_1"/>
    <property type="match status" value="1"/>
</dbReference>
<evidence type="ECO:0000313" key="6">
    <source>
        <dbReference type="EMBL" id="MXO66359.1"/>
    </source>
</evidence>
<dbReference type="InterPro" id="IPR015517">
    <property type="entry name" value="dCMP_deaminase-rel"/>
</dbReference>
<dbReference type="RefSeq" id="WP_160736812.1">
    <property type="nucleotide sequence ID" value="NZ_WTYT01000005.1"/>
</dbReference>
<dbReference type="AlphaFoldDB" id="A0A6I4T797"/>
<evidence type="ECO:0000256" key="2">
    <source>
        <dbReference type="ARBA" id="ARBA00022723"/>
    </source>
</evidence>
<comment type="caution">
    <text evidence="6">The sequence shown here is derived from an EMBL/GenBank/DDBJ whole genome shotgun (WGS) entry which is preliminary data.</text>
</comment>
<feature type="domain" description="CMP/dCMP-type deaminase" evidence="5">
    <location>
        <begin position="229"/>
        <end position="422"/>
    </location>
</feature>
<dbReference type="SUPFAM" id="SSF53927">
    <property type="entry name" value="Cytidine deaminase-like"/>
    <property type="match status" value="1"/>
</dbReference>
<keyword evidence="3" id="KW-0378">Hydrolase</keyword>
<accession>A0A6I4T797</accession>
<dbReference type="InterPro" id="IPR016192">
    <property type="entry name" value="APOBEC/CMP_deaminase_Zn-bd"/>
</dbReference>
<dbReference type="OrthoDB" id="9802676at2"/>
<evidence type="ECO:0000256" key="1">
    <source>
        <dbReference type="ARBA" id="ARBA00006576"/>
    </source>
</evidence>
<dbReference type="EMBL" id="WTYT01000005">
    <property type="protein sequence ID" value="MXO66359.1"/>
    <property type="molecule type" value="Genomic_DNA"/>
</dbReference>
<sequence length="518" mass="59327">MTNNSDRREAFVALIAPIGVDLNEVEICLTNQFKLVEYETNRLRLTEIFKDIEHDYDLNIKNEFERYQKLISAGDKLRVDSKRNDIFALYGIHKLTEFSDRDIGDEIPNNIIHIFRQIKRPEEIETLKNTFGRNILFVSCYDSRENRINNLVKKLLKTQRGRSRTDLESEALKIIAIDEDERGHVAGQRVLDCYQHADYVLDCQSKMDLSQSCQRLVEIYFGSPFISPKIDEYCSYHANAAAYRSLDLSRQVGAAIFNQNCEIVSMGCNEVPKAGGGTYWSDDADDRRDYVLGRDSNHQVREDMATDALKRLQPDWLDKKYSDLKPEELAYRAFDAPDSPLKGSMISDVMEYGRMVHAEMNAITDAARSNKTTQGATLYSTTMPCHLCTRLIIAAGIQRVVYVQPYPKSLVHELYNDSVAIDQPHRNDKVRFETLKGVTPNGYKIAFHRSHRRKNKDGTAINWDPKVSSPIFLSHYPYYRNLEIASSLELSFAVMELGKEVDKRKATSKSGKKSIGLN</sequence>
<dbReference type="Gene3D" id="3.40.140.10">
    <property type="entry name" value="Cytidine Deaminase, domain 2"/>
    <property type="match status" value="1"/>
</dbReference>
<dbReference type="GO" id="GO:0005737">
    <property type="term" value="C:cytoplasm"/>
    <property type="evidence" value="ECO:0007669"/>
    <property type="project" value="TreeGrafter"/>
</dbReference>
<dbReference type="NCBIfam" id="NF041025">
    <property type="entry name" value="antiphage_deaminase"/>
    <property type="match status" value="1"/>
</dbReference>
<keyword evidence="7" id="KW-1185">Reference proteome</keyword>
<reference evidence="6 7" key="1">
    <citation type="submission" date="2019-12" db="EMBL/GenBank/DDBJ databases">
        <title>Genomic-based taxomic classification of the family Erythrobacteraceae.</title>
        <authorList>
            <person name="Xu L."/>
        </authorList>
    </citation>
    <scope>NUCLEOTIDE SEQUENCE [LARGE SCALE GENOMIC DNA]</scope>
    <source>
        <strain evidence="6 7">LMG 29518</strain>
    </source>
</reference>
<evidence type="ECO:0000259" key="5">
    <source>
        <dbReference type="PROSITE" id="PS51747"/>
    </source>
</evidence>
<evidence type="ECO:0000313" key="7">
    <source>
        <dbReference type="Proteomes" id="UP000438476"/>
    </source>
</evidence>
<dbReference type="Gene3D" id="3.40.50.300">
    <property type="entry name" value="P-loop containing nucleotide triphosphate hydrolases"/>
    <property type="match status" value="1"/>
</dbReference>
<dbReference type="PROSITE" id="PS00903">
    <property type="entry name" value="CYT_DCMP_DEAMINASES_1"/>
    <property type="match status" value="1"/>
</dbReference>
<dbReference type="GO" id="GO:0004132">
    <property type="term" value="F:dCMP deaminase activity"/>
    <property type="evidence" value="ECO:0007669"/>
    <property type="project" value="TreeGrafter"/>
</dbReference>
<organism evidence="6 7">
    <name type="scientific">Altericroceibacterium endophyticum</name>
    <dbReference type="NCBI Taxonomy" id="1808508"/>
    <lineage>
        <taxon>Bacteria</taxon>
        <taxon>Pseudomonadati</taxon>
        <taxon>Pseudomonadota</taxon>
        <taxon>Alphaproteobacteria</taxon>
        <taxon>Sphingomonadales</taxon>
        <taxon>Erythrobacteraceae</taxon>
        <taxon>Altericroceibacterium</taxon>
    </lineage>
</organism>
<keyword evidence="4" id="KW-0862">Zinc</keyword>
<dbReference type="Proteomes" id="UP000438476">
    <property type="component" value="Unassembled WGS sequence"/>
</dbReference>
<protein>
    <recommendedName>
        <fullName evidence="5">CMP/dCMP-type deaminase domain-containing protein</fullName>
    </recommendedName>
</protein>
<dbReference type="InterPro" id="IPR002125">
    <property type="entry name" value="CMP_dCMP_dom"/>
</dbReference>
<dbReference type="PANTHER" id="PTHR11086">
    <property type="entry name" value="DEOXYCYTIDYLATE DEAMINASE-RELATED"/>
    <property type="match status" value="1"/>
</dbReference>
<evidence type="ECO:0000256" key="3">
    <source>
        <dbReference type="ARBA" id="ARBA00022801"/>
    </source>
</evidence>
<dbReference type="PANTHER" id="PTHR11086:SF18">
    <property type="entry name" value="DEOXYCYTIDYLATE DEAMINASE"/>
    <property type="match status" value="1"/>
</dbReference>
<gene>
    <name evidence="6" type="ORF">GRI91_11375</name>
</gene>
<dbReference type="PROSITE" id="PS51747">
    <property type="entry name" value="CYT_DCMP_DEAMINASES_2"/>
    <property type="match status" value="1"/>
</dbReference>
<dbReference type="GO" id="GO:0008270">
    <property type="term" value="F:zinc ion binding"/>
    <property type="evidence" value="ECO:0007669"/>
    <property type="project" value="InterPro"/>
</dbReference>
<comment type="similarity">
    <text evidence="1">Belongs to the cytidine and deoxycytidylate deaminase family.</text>
</comment>
<name>A0A6I4T797_9SPHN</name>
<proteinExistence type="inferred from homology"/>
<keyword evidence="2" id="KW-0479">Metal-binding</keyword>
<evidence type="ECO:0000256" key="4">
    <source>
        <dbReference type="ARBA" id="ARBA00022833"/>
    </source>
</evidence>
<dbReference type="InterPro" id="IPR016193">
    <property type="entry name" value="Cytidine_deaminase-like"/>
</dbReference>
<dbReference type="InterPro" id="IPR027417">
    <property type="entry name" value="P-loop_NTPase"/>
</dbReference>